<protein>
    <submittedName>
        <fullName evidence="2">Uncharacterized protein</fullName>
    </submittedName>
</protein>
<keyword evidence="1" id="KW-0472">Membrane</keyword>
<name>A0ABX8SF92_9ACTN</name>
<accession>A0ABX8SF92</accession>
<dbReference type="RefSeq" id="WP_219079745.1">
    <property type="nucleotide sequence ID" value="NZ_CP079216.1"/>
</dbReference>
<feature type="transmembrane region" description="Helical" evidence="1">
    <location>
        <begin position="6"/>
        <end position="25"/>
    </location>
</feature>
<dbReference type="Proteomes" id="UP000824504">
    <property type="component" value="Chromosome"/>
</dbReference>
<keyword evidence="1" id="KW-0812">Transmembrane</keyword>
<reference evidence="2 3" key="1">
    <citation type="submission" date="2021-07" db="EMBL/GenBank/DDBJ databases">
        <title>complete genome sequencing of Tessaracoccus sp.J1M15.</title>
        <authorList>
            <person name="Bae J.-W."/>
            <person name="Kim D.-y."/>
        </authorList>
    </citation>
    <scope>NUCLEOTIDE SEQUENCE [LARGE SCALE GENOMIC DNA]</scope>
    <source>
        <strain evidence="2 3">J1M15</strain>
    </source>
</reference>
<evidence type="ECO:0000313" key="2">
    <source>
        <dbReference type="EMBL" id="QXT61629.1"/>
    </source>
</evidence>
<sequence>MDPLTSIVFTVVTAAVAFYVLYWVVRRAVAGGIRDAASTADIAPGATTNDVPR</sequence>
<dbReference type="EMBL" id="CP079216">
    <property type="protein sequence ID" value="QXT61629.1"/>
    <property type="molecule type" value="Genomic_DNA"/>
</dbReference>
<evidence type="ECO:0000256" key="1">
    <source>
        <dbReference type="SAM" id="Phobius"/>
    </source>
</evidence>
<keyword evidence="3" id="KW-1185">Reference proteome</keyword>
<evidence type="ECO:0000313" key="3">
    <source>
        <dbReference type="Proteomes" id="UP000824504"/>
    </source>
</evidence>
<proteinExistence type="predicted"/>
<gene>
    <name evidence="2" type="ORF">KDB89_07330</name>
</gene>
<organism evidence="2 3">
    <name type="scientific">Tessaracoccus palaemonis</name>
    <dbReference type="NCBI Taxonomy" id="2829499"/>
    <lineage>
        <taxon>Bacteria</taxon>
        <taxon>Bacillati</taxon>
        <taxon>Actinomycetota</taxon>
        <taxon>Actinomycetes</taxon>
        <taxon>Propionibacteriales</taxon>
        <taxon>Propionibacteriaceae</taxon>
        <taxon>Tessaracoccus</taxon>
    </lineage>
</organism>
<keyword evidence="1" id="KW-1133">Transmembrane helix</keyword>